<dbReference type="GO" id="GO:0005886">
    <property type="term" value="C:plasma membrane"/>
    <property type="evidence" value="ECO:0007669"/>
    <property type="project" value="UniProtKB-SubCell"/>
</dbReference>
<comment type="caution">
    <text evidence="11">The sequence shown here is derived from an EMBL/GenBank/DDBJ whole genome shotgun (WGS) entry which is preliminary data.</text>
</comment>
<dbReference type="GO" id="GO:0015627">
    <property type="term" value="C:type II protein secretion system complex"/>
    <property type="evidence" value="ECO:0007669"/>
    <property type="project" value="InterPro"/>
</dbReference>
<evidence type="ECO:0000256" key="2">
    <source>
        <dbReference type="ARBA" id="ARBA00010637"/>
    </source>
</evidence>
<evidence type="ECO:0008006" key="13">
    <source>
        <dbReference type="Google" id="ProtNLM"/>
    </source>
</evidence>
<accession>A0A7Y3RN56</accession>
<evidence type="ECO:0000256" key="5">
    <source>
        <dbReference type="ARBA" id="ARBA00022519"/>
    </source>
</evidence>
<keyword evidence="6 10" id="KW-0812">Transmembrane</keyword>
<evidence type="ECO:0000313" key="12">
    <source>
        <dbReference type="Proteomes" id="UP000536835"/>
    </source>
</evidence>
<name>A0A7Y3RN56_9PROT</name>
<dbReference type="Gene3D" id="3.30.1360.100">
    <property type="entry name" value="General secretion pathway protein M, EpsM"/>
    <property type="match status" value="1"/>
</dbReference>
<dbReference type="RefSeq" id="WP_173200201.1">
    <property type="nucleotide sequence ID" value="NZ_JABFCX010000003.1"/>
</dbReference>
<evidence type="ECO:0000256" key="7">
    <source>
        <dbReference type="ARBA" id="ARBA00022927"/>
    </source>
</evidence>
<protein>
    <recommendedName>
        <fullName evidence="13">Type II secretion system protein M</fullName>
    </recommendedName>
</protein>
<evidence type="ECO:0000256" key="8">
    <source>
        <dbReference type="ARBA" id="ARBA00022989"/>
    </source>
</evidence>
<evidence type="ECO:0000313" key="11">
    <source>
        <dbReference type="EMBL" id="NNU17104.1"/>
    </source>
</evidence>
<organism evidence="11 12">
    <name type="scientific">Parvularcula mediterranea</name>
    <dbReference type="NCBI Taxonomy" id="2732508"/>
    <lineage>
        <taxon>Bacteria</taxon>
        <taxon>Pseudomonadati</taxon>
        <taxon>Pseudomonadota</taxon>
        <taxon>Alphaproteobacteria</taxon>
        <taxon>Parvularculales</taxon>
        <taxon>Parvularculaceae</taxon>
        <taxon>Parvularcula</taxon>
    </lineage>
</organism>
<keyword evidence="4" id="KW-1003">Cell membrane</keyword>
<dbReference type="SUPFAM" id="SSF103054">
    <property type="entry name" value="General secretion pathway protein M, EpsM"/>
    <property type="match status" value="1"/>
</dbReference>
<dbReference type="AlphaFoldDB" id="A0A7Y3RN56"/>
<keyword evidence="7" id="KW-0653">Protein transport</keyword>
<keyword evidence="5" id="KW-0997">Cell inner membrane</keyword>
<comment type="similarity">
    <text evidence="2">Belongs to the GSP M family.</text>
</comment>
<evidence type="ECO:0000256" key="4">
    <source>
        <dbReference type="ARBA" id="ARBA00022475"/>
    </source>
</evidence>
<dbReference type="EMBL" id="JABFCX010000003">
    <property type="protein sequence ID" value="NNU17104.1"/>
    <property type="molecule type" value="Genomic_DNA"/>
</dbReference>
<dbReference type="Proteomes" id="UP000536835">
    <property type="component" value="Unassembled WGS sequence"/>
</dbReference>
<evidence type="ECO:0000256" key="3">
    <source>
        <dbReference type="ARBA" id="ARBA00022448"/>
    </source>
</evidence>
<dbReference type="Pfam" id="PF04612">
    <property type="entry name" value="T2SSM"/>
    <property type="match status" value="1"/>
</dbReference>
<keyword evidence="3" id="KW-0813">Transport</keyword>
<keyword evidence="9 10" id="KW-0472">Membrane</keyword>
<keyword evidence="12" id="KW-1185">Reference proteome</keyword>
<dbReference type="InterPro" id="IPR007690">
    <property type="entry name" value="T2SS_GspM"/>
</dbReference>
<feature type="transmembrane region" description="Helical" evidence="10">
    <location>
        <begin position="14"/>
        <end position="33"/>
    </location>
</feature>
<proteinExistence type="inferred from homology"/>
<gene>
    <name evidence="11" type="ORF">HK107_12305</name>
</gene>
<sequence>MIEQLKNLSQREQLMLGGLGVLVALLVLVYGVISPILSFEAGATRDYRDARRLSVITSDLEAPGVESADDRALRSVVTQMADRRQLKYTRVNQTADGQLQVDMEGAPYAAFFAWLQQLEDEADIVVSSAFVAPGETAATVEARVTLVRQEG</sequence>
<reference evidence="11 12" key="1">
    <citation type="submission" date="2020-05" db="EMBL/GenBank/DDBJ databases">
        <title>Parvularcula mediterraneae sp. nov., isolated from polypropylene straw from shallow seawater of the seashore of Laganas in Zakynthos island, Greece.</title>
        <authorList>
            <person name="Szabo I."/>
            <person name="Al-Omari J."/>
            <person name="Rado J."/>
            <person name="Szerdahelyi G.S."/>
        </authorList>
    </citation>
    <scope>NUCLEOTIDE SEQUENCE [LARGE SCALE GENOMIC DNA]</scope>
    <source>
        <strain evidence="11 12">ZS-1/3</strain>
    </source>
</reference>
<comment type="subcellular location">
    <subcellularLocation>
        <location evidence="1">Cell inner membrane</location>
        <topology evidence="1">Single-pass membrane protein</topology>
    </subcellularLocation>
</comment>
<dbReference type="InterPro" id="IPR023229">
    <property type="entry name" value="T2SS_M_periplasmic_sf"/>
</dbReference>
<keyword evidence="8 10" id="KW-1133">Transmembrane helix</keyword>
<evidence type="ECO:0000256" key="1">
    <source>
        <dbReference type="ARBA" id="ARBA00004377"/>
    </source>
</evidence>
<evidence type="ECO:0000256" key="10">
    <source>
        <dbReference type="SAM" id="Phobius"/>
    </source>
</evidence>
<evidence type="ECO:0000256" key="9">
    <source>
        <dbReference type="ARBA" id="ARBA00023136"/>
    </source>
</evidence>
<dbReference type="GO" id="GO:0015628">
    <property type="term" value="P:protein secretion by the type II secretion system"/>
    <property type="evidence" value="ECO:0007669"/>
    <property type="project" value="InterPro"/>
</dbReference>
<evidence type="ECO:0000256" key="6">
    <source>
        <dbReference type="ARBA" id="ARBA00022692"/>
    </source>
</evidence>